<evidence type="ECO:0000259" key="1">
    <source>
        <dbReference type="Pfam" id="PF14062"/>
    </source>
</evidence>
<feature type="domain" description="DUF4253" evidence="1">
    <location>
        <begin position="535"/>
        <end position="638"/>
    </location>
</feature>
<evidence type="ECO:0000313" key="3">
    <source>
        <dbReference type="Proteomes" id="UP000575083"/>
    </source>
</evidence>
<dbReference type="EMBL" id="JACHLK010000024">
    <property type="protein sequence ID" value="MBB6563877.1"/>
    <property type="molecule type" value="Genomic_DNA"/>
</dbReference>
<sequence>MTPLTTRHVHAPRLDSALDELLANARLAAVAGHAGEALAALRLLLQPQGAWRLPAHGALVTQVQRLLSLVALLAGQGCPAVGEQQAMDAAPLSDWAGEQTGQLLQSLALPGRLQLAPAGEGWSPGFLATLVERQGASGDPRPHVAFGAFCMDAELVLKARIARQRGASQALGEEVPTAEDLIALGLPEGEVAAMLAQLQSAGQIEVAPAAEATDTLDIARAMAAYLQATGFAGGYLVHNIWQAAWLLLAHEGRDGDATEVAAAWLAHDAPAAASGLLDLAVVPAATRLLRAGRLAQAVGVDEMAAADWLAALGTRTVPGPVEPAPPAEVAGTPTESREAWLARLQGTPLAGLDWLVLPVPGHAGTDSGEIAWAAQVPVPERQALWQAARALVDQGSGRWPVVTTLWTGSTEAPDAQALAEDLFMRFPYEQGAARDDVSPRSFVSTARAFDPEDLLAELVEGSYPLDEEDQLDAWRSELEAAGISADDAGFEAAWAECAGDRLRFERWLAALEAAQGVADPGRGRQERFDPDNAWLVLLPTPHSEEALAYLHWYGMERGPADGFIALLRRWREQHGAELWAHYGTMLEFAVRRPPGDFDTALVLAREQDLAAPCTLSLPGIALRHHALGLVGHGTWFLHERP</sequence>
<dbReference type="AlphaFoldDB" id="A0A7X0PKY9"/>
<comment type="caution">
    <text evidence="2">The sequence shown here is derived from an EMBL/GenBank/DDBJ whole genome shotgun (WGS) entry which is preliminary data.</text>
</comment>
<accession>A0A7X0PKY9</accession>
<reference evidence="2 3" key="1">
    <citation type="submission" date="2020-08" db="EMBL/GenBank/DDBJ databases">
        <title>Functional genomics of gut bacteria from endangered species of beetles.</title>
        <authorList>
            <person name="Carlos-Shanley C."/>
        </authorList>
    </citation>
    <scope>NUCLEOTIDE SEQUENCE [LARGE SCALE GENOMIC DNA]</scope>
    <source>
        <strain evidence="2 3">S00198</strain>
    </source>
</reference>
<protein>
    <recommendedName>
        <fullName evidence="1">DUF4253 domain-containing protein</fullName>
    </recommendedName>
</protein>
<dbReference type="RefSeq" id="WP_184865328.1">
    <property type="nucleotide sequence ID" value="NZ_JACHLK010000024.1"/>
</dbReference>
<dbReference type="InterPro" id="IPR025349">
    <property type="entry name" value="DUF4253"/>
</dbReference>
<keyword evidence="3" id="KW-1185">Reference proteome</keyword>
<proteinExistence type="predicted"/>
<name>A0A7X0PKY9_9BURK</name>
<gene>
    <name evidence="2" type="ORF">HNP48_006603</name>
</gene>
<dbReference type="Pfam" id="PF14062">
    <property type="entry name" value="DUF4253"/>
    <property type="match status" value="1"/>
</dbReference>
<evidence type="ECO:0000313" key="2">
    <source>
        <dbReference type="EMBL" id="MBB6563877.1"/>
    </source>
</evidence>
<dbReference type="Proteomes" id="UP000575083">
    <property type="component" value="Unassembled WGS sequence"/>
</dbReference>
<organism evidence="2 3">
    <name type="scientific">Acidovorax soli</name>
    <dbReference type="NCBI Taxonomy" id="592050"/>
    <lineage>
        <taxon>Bacteria</taxon>
        <taxon>Pseudomonadati</taxon>
        <taxon>Pseudomonadota</taxon>
        <taxon>Betaproteobacteria</taxon>
        <taxon>Burkholderiales</taxon>
        <taxon>Comamonadaceae</taxon>
        <taxon>Acidovorax</taxon>
    </lineage>
</organism>